<dbReference type="PROSITE" id="PS51210">
    <property type="entry name" value="PLA2C"/>
    <property type="match status" value="1"/>
</dbReference>
<organism evidence="10 11">
    <name type="scientific">Hemibagrus wyckioides</name>
    <dbReference type="NCBI Taxonomy" id="337641"/>
    <lineage>
        <taxon>Eukaryota</taxon>
        <taxon>Metazoa</taxon>
        <taxon>Chordata</taxon>
        <taxon>Craniata</taxon>
        <taxon>Vertebrata</taxon>
        <taxon>Euteleostomi</taxon>
        <taxon>Actinopterygii</taxon>
        <taxon>Neopterygii</taxon>
        <taxon>Teleostei</taxon>
        <taxon>Ostariophysi</taxon>
        <taxon>Siluriformes</taxon>
        <taxon>Bagridae</taxon>
        <taxon>Hemibagrus</taxon>
    </lineage>
</organism>
<dbReference type="GO" id="GO:0046475">
    <property type="term" value="P:glycerophospholipid catabolic process"/>
    <property type="evidence" value="ECO:0007669"/>
    <property type="project" value="TreeGrafter"/>
</dbReference>
<keyword evidence="6 7" id="KW-0442">Lipid degradation</keyword>
<dbReference type="Gene3D" id="2.60.40.150">
    <property type="entry name" value="C2 domain"/>
    <property type="match status" value="1"/>
</dbReference>
<dbReference type="SMART" id="SM00022">
    <property type="entry name" value="PLAc"/>
    <property type="match status" value="1"/>
</dbReference>
<evidence type="ECO:0000256" key="1">
    <source>
        <dbReference type="ARBA" id="ARBA00004496"/>
    </source>
</evidence>
<dbReference type="GO" id="GO:0005509">
    <property type="term" value="F:calcium ion binding"/>
    <property type="evidence" value="ECO:0007669"/>
    <property type="project" value="TreeGrafter"/>
</dbReference>
<dbReference type="OrthoDB" id="419768at2759"/>
<evidence type="ECO:0000256" key="6">
    <source>
        <dbReference type="PROSITE-ProRule" id="PRU00555"/>
    </source>
</evidence>
<evidence type="ECO:0000256" key="3">
    <source>
        <dbReference type="ARBA" id="ARBA00022490"/>
    </source>
</evidence>
<dbReference type="InterPro" id="IPR002642">
    <property type="entry name" value="LysoPLipase_cat_dom"/>
</dbReference>
<proteinExistence type="predicted"/>
<evidence type="ECO:0000259" key="9">
    <source>
        <dbReference type="PROSITE" id="PS51210"/>
    </source>
</evidence>
<dbReference type="GO" id="GO:0005544">
    <property type="term" value="F:calcium-dependent phospholipid binding"/>
    <property type="evidence" value="ECO:0007669"/>
    <property type="project" value="TreeGrafter"/>
</dbReference>
<evidence type="ECO:0000256" key="7">
    <source>
        <dbReference type="RuleBase" id="RU362102"/>
    </source>
</evidence>
<reference evidence="10 11" key="1">
    <citation type="submission" date="2021-06" db="EMBL/GenBank/DDBJ databases">
        <title>Chromosome-level genome assembly of the red-tail catfish (Hemibagrus wyckioides).</title>
        <authorList>
            <person name="Shao F."/>
        </authorList>
    </citation>
    <scope>NUCLEOTIDE SEQUENCE [LARGE SCALE GENOMIC DNA]</scope>
    <source>
        <strain evidence="10">EC202008001</strain>
        <tissue evidence="10">Blood</tissue>
    </source>
</reference>
<dbReference type="SUPFAM" id="SSF49562">
    <property type="entry name" value="C2 domain (Calcium/lipid-binding domain, CaLB)"/>
    <property type="match status" value="1"/>
</dbReference>
<keyword evidence="3 7" id="KW-0963">Cytoplasm</keyword>
<evidence type="ECO:0000259" key="8">
    <source>
        <dbReference type="PROSITE" id="PS50004"/>
    </source>
</evidence>
<dbReference type="SUPFAM" id="SSF52151">
    <property type="entry name" value="FabD/lysophospholipase-like"/>
    <property type="match status" value="1"/>
</dbReference>
<evidence type="ECO:0000256" key="2">
    <source>
        <dbReference type="ARBA" id="ARBA00013278"/>
    </source>
</evidence>
<dbReference type="InterPro" id="IPR000008">
    <property type="entry name" value="C2_dom"/>
</dbReference>
<sequence length="749" mass="84265">MICKGPVSQSDLYVTLSMPTASIQTMKTKSIPNCNSPEWNETFHFRVNSHVKNILELNVYDEDLRRDDLCIRLFFDISTLILDKKETKVFITDEKAAPLSIVEVTIDKLPPEVGKNMLLTLRGAYNEDQVVSTSQKSNLMQTLRYFISKDVEPMIELQADGREAMTASPPPSPLSSASTSEVTFSFPAVKDTVSLQVNTVESSEEDMKVRLDFDIPAEEKAFLVKRREVVSHALQKILKLKSPLEPSKVPTMAVVCTGGGARAMTGMFGSLKGLQSLGFLDVISYITSLSGSTWTNAYLYNDPHWSEKDLDVAINLVKKELSKGTKTLFGPSRLRYYYSELRQKQKDGHPFSPIDMWGLIIENAIYGKNNEATLSDQQEAVSEGQNPLPIYTAVNMKRDAGGSMMAGEERTLNLRLVFFSWCEFTPYEVGFPKYGGFVPAEHFGSEYFLGHLIKKLPEIRVSFLLGLWSSVFSANLMLLWKHVTGAMPSWTSWLGEDVSSIETDDDDSTLDTLVLASNASTLSNFMHGRPMICKVFNFLRGFVLHNKYRESSTFNTLKETHLDAFPNRLTPMDRTLGLVDAGFEFNSAFPPVLRPHRHVDVVLSLSYSWDEDHLKILKKTQQYCAIRQLPFPNVDFSKFEGEPPREVYVFEDEKNPDAPIVVHFPLVNITFKDYKAPGVKRQGNKELKAGEVDVSTRSSPYVTSNLTYKADVFQKLVDLTCYNVSNNVDSIVSALERAMNRKGLAGKEK</sequence>
<keyword evidence="7" id="KW-0106">Calcium</keyword>
<evidence type="ECO:0000313" key="11">
    <source>
        <dbReference type="Proteomes" id="UP000824219"/>
    </source>
</evidence>
<keyword evidence="5 6" id="KW-0443">Lipid metabolism</keyword>
<dbReference type="InterPro" id="IPR016035">
    <property type="entry name" value="Acyl_Trfase/lysoPLipase"/>
</dbReference>
<gene>
    <name evidence="10" type="ORF">KOW79_008548</name>
</gene>
<feature type="domain" description="C2" evidence="8">
    <location>
        <begin position="1"/>
        <end position="90"/>
    </location>
</feature>
<evidence type="ECO:0000256" key="5">
    <source>
        <dbReference type="ARBA" id="ARBA00023098"/>
    </source>
</evidence>
<dbReference type="GO" id="GO:0005829">
    <property type="term" value="C:cytosol"/>
    <property type="evidence" value="ECO:0007669"/>
    <property type="project" value="TreeGrafter"/>
</dbReference>
<keyword evidence="11" id="KW-1185">Reference proteome</keyword>
<dbReference type="GO" id="GO:0047498">
    <property type="term" value="F:calcium-dependent phospholipase A2 activity"/>
    <property type="evidence" value="ECO:0007669"/>
    <property type="project" value="TreeGrafter"/>
</dbReference>
<dbReference type="PROSITE" id="PS50004">
    <property type="entry name" value="C2"/>
    <property type="match status" value="1"/>
</dbReference>
<evidence type="ECO:0000313" key="10">
    <source>
        <dbReference type="EMBL" id="KAG7328604.1"/>
    </source>
</evidence>
<name>A0A9D3NUP8_9TELE</name>
<dbReference type="EMBL" id="JAHKSW010000009">
    <property type="protein sequence ID" value="KAG7328604.1"/>
    <property type="molecule type" value="Genomic_DNA"/>
</dbReference>
<dbReference type="PANTHER" id="PTHR10728:SF32">
    <property type="entry name" value="CYTOSOLIC PHOSPHOLIPASE A2 BETA"/>
    <property type="match status" value="1"/>
</dbReference>
<comment type="domain">
    <text evidence="7">The N-terminal C2 domain associates with lipid membranes upon calcium binding.</text>
</comment>
<comment type="caution">
    <text evidence="10">The sequence shown here is derived from an EMBL/GenBank/DDBJ whole genome shotgun (WGS) entry which is preliminary data.</text>
</comment>
<dbReference type="SMART" id="SM00239">
    <property type="entry name" value="C2"/>
    <property type="match status" value="1"/>
</dbReference>
<dbReference type="PANTHER" id="PTHR10728">
    <property type="entry name" value="CYTOSOLIC PHOSPHOLIPASE A2"/>
    <property type="match status" value="1"/>
</dbReference>
<dbReference type="EC" id="3.1.1.4" evidence="2 7"/>
<feature type="domain" description="PLA2c" evidence="9">
    <location>
        <begin position="201"/>
        <end position="749"/>
    </location>
</feature>
<dbReference type="Pfam" id="PF01735">
    <property type="entry name" value="PLA2_B"/>
    <property type="match status" value="1"/>
</dbReference>
<keyword evidence="7" id="KW-0479">Metal-binding</keyword>
<dbReference type="AlphaFoldDB" id="A0A9D3NUP8"/>
<comment type="subcellular location">
    <subcellularLocation>
        <location evidence="1">Cytoplasm</location>
    </subcellularLocation>
</comment>
<dbReference type="Proteomes" id="UP000824219">
    <property type="component" value="Linkage Group LG09"/>
</dbReference>
<comment type="catalytic activity">
    <reaction evidence="7">
        <text>a 1,2-diacyl-sn-glycero-3-phosphocholine + H2O = a 1-acyl-sn-glycero-3-phosphocholine + a fatty acid + H(+)</text>
        <dbReference type="Rhea" id="RHEA:15801"/>
        <dbReference type="ChEBI" id="CHEBI:15377"/>
        <dbReference type="ChEBI" id="CHEBI:15378"/>
        <dbReference type="ChEBI" id="CHEBI:28868"/>
        <dbReference type="ChEBI" id="CHEBI:57643"/>
        <dbReference type="ChEBI" id="CHEBI:58168"/>
        <dbReference type="EC" id="3.1.1.4"/>
    </reaction>
</comment>
<dbReference type="Gene3D" id="3.40.1090.10">
    <property type="entry name" value="Cytosolic phospholipase A2 catalytic domain"/>
    <property type="match status" value="1"/>
</dbReference>
<keyword evidence="4 6" id="KW-0378">Hydrolase</keyword>
<evidence type="ECO:0000256" key="4">
    <source>
        <dbReference type="ARBA" id="ARBA00022801"/>
    </source>
</evidence>
<protein>
    <recommendedName>
        <fullName evidence="2 7">Phospholipase A2</fullName>
        <ecNumber evidence="2 7">3.1.1.4</ecNumber>
    </recommendedName>
</protein>
<accession>A0A9D3NUP8</accession>
<dbReference type="Pfam" id="PF00168">
    <property type="entry name" value="C2"/>
    <property type="match status" value="1"/>
</dbReference>
<dbReference type="InterPro" id="IPR035892">
    <property type="entry name" value="C2_domain_sf"/>
</dbReference>